<evidence type="ECO:0000313" key="2">
    <source>
        <dbReference type="Proteomes" id="UP000182015"/>
    </source>
</evidence>
<evidence type="ECO:0000313" key="1">
    <source>
        <dbReference type="EMBL" id="OJF71159.1"/>
    </source>
</evidence>
<name>A0A1L8MK94_9STRE</name>
<dbReference type="EMBL" id="LZDD01000004">
    <property type="protein sequence ID" value="OJF71159.1"/>
    <property type="molecule type" value="Genomic_DNA"/>
</dbReference>
<keyword evidence="2" id="KW-1185">Reference proteome</keyword>
<accession>A0A1L8MK94</accession>
<gene>
    <name evidence="1" type="ORF">A9Q68_09990</name>
</gene>
<organism evidence="1 2">
    <name type="scientific">Streptococcus bovimastitidis</name>
    <dbReference type="NCBI Taxonomy" id="1856638"/>
    <lineage>
        <taxon>Bacteria</taxon>
        <taxon>Bacillati</taxon>
        <taxon>Bacillota</taxon>
        <taxon>Bacilli</taxon>
        <taxon>Lactobacillales</taxon>
        <taxon>Streptococcaceae</taxon>
        <taxon>Streptococcus</taxon>
    </lineage>
</organism>
<dbReference type="STRING" id="1856638.A9Q68_09990"/>
<dbReference type="AlphaFoldDB" id="A0A1L8MK94"/>
<sequence>MEMRELRGDDIFVMLSILGKLDVQDDVMDLIDKQFETGKAISLNDRKTKKLTKAEQAEQEAMIEKRGAKMIGGIAFTVIKNIGKAKDDINAFLADLTGEDVSKLSMPEYMKLITDFFKKEELKDFFKSMSSLLN</sequence>
<comment type="caution">
    <text evidence="1">The sequence shown here is derived from an EMBL/GenBank/DDBJ whole genome shotgun (WGS) entry which is preliminary data.</text>
</comment>
<dbReference type="RefSeq" id="WP_071794574.1">
    <property type="nucleotide sequence ID" value="NZ_LZDD01000004.1"/>
</dbReference>
<protein>
    <submittedName>
        <fullName evidence="1">Uncharacterized protein</fullName>
    </submittedName>
</protein>
<reference evidence="2" key="1">
    <citation type="submission" date="2016-06" db="EMBL/GenBank/DDBJ databases">
        <authorList>
            <person name="de Vries S.P.W."/>
            <person name="Hadjirin N.F."/>
            <person name="Lay E.M."/>
            <person name="Zadoks R.N."/>
            <person name="Peacock S.J."/>
            <person name="Parkhill J."/>
            <person name="Grant A.J."/>
            <person name="Mcdougall S."/>
            <person name="Holmes M.A."/>
        </authorList>
    </citation>
    <scope>NUCLEOTIDE SEQUENCE [LARGE SCALE GENOMIC DNA]</scope>
    <source>
        <strain evidence="2">NZ1587</strain>
    </source>
</reference>
<dbReference type="OrthoDB" id="2222106at2"/>
<dbReference type="Proteomes" id="UP000182015">
    <property type="component" value="Unassembled WGS sequence"/>
</dbReference>
<proteinExistence type="predicted"/>